<dbReference type="Proteomes" id="UP000694867">
    <property type="component" value="Unplaced"/>
</dbReference>
<dbReference type="FunFam" id="3.30.310.50:FF:000005">
    <property type="entry name" value="L antigen family member 3"/>
    <property type="match status" value="1"/>
</dbReference>
<gene>
    <name evidence="10" type="primary">LOC100902185</name>
</gene>
<keyword evidence="5" id="KW-0819">tRNA processing</keyword>
<keyword evidence="6" id="KW-0539">Nucleus</keyword>
<organism evidence="9 10">
    <name type="scientific">Galendromus occidentalis</name>
    <name type="common">western predatory mite</name>
    <dbReference type="NCBI Taxonomy" id="34638"/>
    <lineage>
        <taxon>Eukaryota</taxon>
        <taxon>Metazoa</taxon>
        <taxon>Ecdysozoa</taxon>
        <taxon>Arthropoda</taxon>
        <taxon>Chelicerata</taxon>
        <taxon>Arachnida</taxon>
        <taxon>Acari</taxon>
        <taxon>Parasitiformes</taxon>
        <taxon>Mesostigmata</taxon>
        <taxon>Gamasina</taxon>
        <taxon>Phytoseioidea</taxon>
        <taxon>Phytoseiidae</taxon>
        <taxon>Typhlodrominae</taxon>
        <taxon>Galendromus</taxon>
    </lineage>
</organism>
<evidence type="ECO:0000256" key="8">
    <source>
        <dbReference type="ARBA" id="ARBA00076355"/>
    </source>
</evidence>
<reference evidence="10" key="1">
    <citation type="submission" date="2025-08" db="UniProtKB">
        <authorList>
            <consortium name="RefSeq"/>
        </authorList>
    </citation>
    <scope>IDENTIFICATION</scope>
</reference>
<dbReference type="GO" id="GO:0005634">
    <property type="term" value="C:nucleus"/>
    <property type="evidence" value="ECO:0007669"/>
    <property type="project" value="UniProtKB-SubCell"/>
</dbReference>
<dbReference type="GO" id="GO:0008033">
    <property type="term" value="P:tRNA processing"/>
    <property type="evidence" value="ECO:0007669"/>
    <property type="project" value="UniProtKB-KW"/>
</dbReference>
<evidence type="ECO:0000256" key="2">
    <source>
        <dbReference type="ARBA" id="ARBA00004496"/>
    </source>
</evidence>
<dbReference type="Pfam" id="PF09341">
    <property type="entry name" value="Pcc1"/>
    <property type="match status" value="1"/>
</dbReference>
<sequence length="99" mass="10812">MSAVESRGESASGGDPAENFHSVSLVIPFADAKHCTIVQRSLQADPEPVRSHCVKSIEADDTSLRVKISAKDIKNLRNATTNFFELLDLVLKTIEEFAP</sequence>
<dbReference type="Gene3D" id="3.30.310.50">
    <property type="entry name" value="Alpha-D-phosphohexomutase, C-terminal domain"/>
    <property type="match status" value="1"/>
</dbReference>
<dbReference type="GeneID" id="100902185"/>
<comment type="function">
    <text evidence="7">Component of the EKC/KEOPS complex that is required for the formation of a threonylcarbamoyl group on adenosine at position 37 (t(6)A37) in tRNAs that read codons beginning with adenine. The complex is probably involved in the transfer of the threonylcarbamoyl moiety of threonylcarbamoyl-AMP (TC-AMP) to the N6 group of A37. LAGE3 functions as a dimerization module for the complex.</text>
</comment>
<dbReference type="PANTHER" id="PTHR31283">
    <property type="entry name" value="EKC/KEOPS COMPLEX SUBUNIT PCC1 FAMILY MEMBER"/>
    <property type="match status" value="1"/>
</dbReference>
<dbReference type="GO" id="GO:0000408">
    <property type="term" value="C:EKC/KEOPS complex"/>
    <property type="evidence" value="ECO:0007669"/>
    <property type="project" value="TreeGrafter"/>
</dbReference>
<evidence type="ECO:0000256" key="4">
    <source>
        <dbReference type="ARBA" id="ARBA00022490"/>
    </source>
</evidence>
<keyword evidence="4" id="KW-0963">Cytoplasm</keyword>
<evidence type="ECO:0000313" key="10">
    <source>
        <dbReference type="RefSeq" id="XP_003747245.1"/>
    </source>
</evidence>
<evidence type="ECO:0000256" key="5">
    <source>
        <dbReference type="ARBA" id="ARBA00022694"/>
    </source>
</evidence>
<dbReference type="InterPro" id="IPR015419">
    <property type="entry name" value="CTAG/Pcc1"/>
</dbReference>
<dbReference type="KEGG" id="goe:100902185"/>
<protein>
    <recommendedName>
        <fullName evidence="8">L antigen family member 3</fullName>
    </recommendedName>
</protein>
<dbReference type="GO" id="GO:0070525">
    <property type="term" value="P:tRNA threonylcarbamoyladenosine metabolic process"/>
    <property type="evidence" value="ECO:0007669"/>
    <property type="project" value="TreeGrafter"/>
</dbReference>
<dbReference type="RefSeq" id="XP_003747245.1">
    <property type="nucleotide sequence ID" value="XM_003747197.3"/>
</dbReference>
<evidence type="ECO:0000256" key="3">
    <source>
        <dbReference type="ARBA" id="ARBA00007073"/>
    </source>
</evidence>
<keyword evidence="9" id="KW-1185">Reference proteome</keyword>
<dbReference type="AlphaFoldDB" id="A0AAJ6VZX4"/>
<comment type="subcellular location">
    <subcellularLocation>
        <location evidence="2">Cytoplasm</location>
    </subcellularLocation>
    <subcellularLocation>
        <location evidence="1">Nucleus</location>
    </subcellularLocation>
</comment>
<evidence type="ECO:0000256" key="7">
    <source>
        <dbReference type="ARBA" id="ARBA00053047"/>
    </source>
</evidence>
<accession>A0AAJ6VZX4</accession>
<name>A0AAJ6VZX4_9ACAR</name>
<evidence type="ECO:0000256" key="1">
    <source>
        <dbReference type="ARBA" id="ARBA00004123"/>
    </source>
</evidence>
<evidence type="ECO:0000313" key="9">
    <source>
        <dbReference type="Proteomes" id="UP000694867"/>
    </source>
</evidence>
<comment type="similarity">
    <text evidence="3">Belongs to the CTAG/PCC1 family.</text>
</comment>
<proteinExistence type="inferred from homology"/>
<dbReference type="PANTHER" id="PTHR31283:SF5">
    <property type="entry name" value="EKC_KEOPS COMPLEX SUBUNIT LAGE3"/>
    <property type="match status" value="1"/>
</dbReference>
<evidence type="ECO:0000256" key="6">
    <source>
        <dbReference type="ARBA" id="ARBA00023242"/>
    </source>
</evidence>
<dbReference type="GO" id="GO:0005737">
    <property type="term" value="C:cytoplasm"/>
    <property type="evidence" value="ECO:0007669"/>
    <property type="project" value="UniProtKB-SubCell"/>
</dbReference>